<reference evidence="3 4" key="1">
    <citation type="journal article" date="2023" name="Sci. Data">
        <title>Genome assembly of the Korean intertidal mud-creeper Batillaria attramentaria.</title>
        <authorList>
            <person name="Patra A.K."/>
            <person name="Ho P.T."/>
            <person name="Jun S."/>
            <person name="Lee S.J."/>
            <person name="Kim Y."/>
            <person name="Won Y.J."/>
        </authorList>
    </citation>
    <scope>NUCLEOTIDE SEQUENCE [LARGE SCALE GENOMIC DNA]</scope>
    <source>
        <strain evidence="3">Wonlab-2016</strain>
    </source>
</reference>
<evidence type="ECO:0000313" key="4">
    <source>
        <dbReference type="Proteomes" id="UP001519460"/>
    </source>
</evidence>
<feature type="transmembrane region" description="Helical" evidence="2">
    <location>
        <begin position="129"/>
        <end position="149"/>
    </location>
</feature>
<dbReference type="Proteomes" id="UP001519460">
    <property type="component" value="Unassembled WGS sequence"/>
</dbReference>
<gene>
    <name evidence="3" type="ORF">BaRGS_00028275</name>
</gene>
<dbReference type="AlphaFoldDB" id="A0ABD0K080"/>
<evidence type="ECO:0000256" key="1">
    <source>
        <dbReference type="SAM" id="MobiDB-lite"/>
    </source>
</evidence>
<organism evidence="3 4">
    <name type="scientific">Batillaria attramentaria</name>
    <dbReference type="NCBI Taxonomy" id="370345"/>
    <lineage>
        <taxon>Eukaryota</taxon>
        <taxon>Metazoa</taxon>
        <taxon>Spiralia</taxon>
        <taxon>Lophotrochozoa</taxon>
        <taxon>Mollusca</taxon>
        <taxon>Gastropoda</taxon>
        <taxon>Caenogastropoda</taxon>
        <taxon>Sorbeoconcha</taxon>
        <taxon>Cerithioidea</taxon>
        <taxon>Batillariidae</taxon>
        <taxon>Batillaria</taxon>
    </lineage>
</organism>
<feature type="non-terminal residue" evidence="3">
    <location>
        <position position="178"/>
    </location>
</feature>
<dbReference type="EMBL" id="JACVVK020000281">
    <property type="protein sequence ID" value="KAK7480458.1"/>
    <property type="molecule type" value="Genomic_DNA"/>
</dbReference>
<keyword evidence="2" id="KW-0812">Transmembrane</keyword>
<keyword evidence="2" id="KW-0472">Membrane</keyword>
<accession>A0ABD0K080</accession>
<keyword evidence="2" id="KW-1133">Transmembrane helix</keyword>
<keyword evidence="4" id="KW-1185">Reference proteome</keyword>
<sequence>MESLVVPRLSADQEQEEKVVVVVGVQGEEECSLRKPVQSESDETSSLAPLVTETSSFGNPALTGIYNNGQRSLGPKLCENRDPWQNVHGRKDASPGKLPSPFFAPRLHLAQNFAQNVPSEKGRRCSGGYLCLVLAVILLAFVSVGAVGYCTYLHGQLNHQAEEIQTVLNALKVMKQSQ</sequence>
<name>A0ABD0K080_9CAEN</name>
<evidence type="ECO:0000256" key="2">
    <source>
        <dbReference type="SAM" id="Phobius"/>
    </source>
</evidence>
<proteinExistence type="predicted"/>
<protein>
    <submittedName>
        <fullName evidence="3">Uncharacterized protein</fullName>
    </submittedName>
</protein>
<evidence type="ECO:0000313" key="3">
    <source>
        <dbReference type="EMBL" id="KAK7480458.1"/>
    </source>
</evidence>
<feature type="region of interest" description="Disordered" evidence="1">
    <location>
        <begin position="77"/>
        <end position="96"/>
    </location>
</feature>
<comment type="caution">
    <text evidence="3">The sequence shown here is derived from an EMBL/GenBank/DDBJ whole genome shotgun (WGS) entry which is preliminary data.</text>
</comment>